<evidence type="ECO:0000259" key="2">
    <source>
        <dbReference type="Pfam" id="PF01548"/>
    </source>
</evidence>
<organism evidence="4 5">
    <name type="scientific">Streptomyces graminofaciens</name>
    <dbReference type="NCBI Taxonomy" id="68212"/>
    <lineage>
        <taxon>Bacteria</taxon>
        <taxon>Bacillati</taxon>
        <taxon>Actinomycetota</taxon>
        <taxon>Actinomycetes</taxon>
        <taxon>Kitasatosporales</taxon>
        <taxon>Streptomycetaceae</taxon>
        <taxon>Streptomyces</taxon>
    </lineage>
</organism>
<feature type="coiled-coil region" evidence="1">
    <location>
        <begin position="210"/>
        <end position="237"/>
    </location>
</feature>
<gene>
    <name evidence="4" type="ORF">SGFS_003930</name>
</gene>
<evidence type="ECO:0000259" key="3">
    <source>
        <dbReference type="Pfam" id="PF02371"/>
    </source>
</evidence>
<dbReference type="NCBIfam" id="NF033542">
    <property type="entry name" value="transpos_IS110"/>
    <property type="match status" value="1"/>
</dbReference>
<dbReference type="PANTHER" id="PTHR33055:SF16">
    <property type="entry name" value="TRANSPOSASE FOR INSERTION SEQUENCE ELEMENT IS1547"/>
    <property type="match status" value="1"/>
</dbReference>
<dbReference type="EMBL" id="AP018448">
    <property type="protein sequence ID" value="BBC29102.1"/>
    <property type="molecule type" value="Genomic_DNA"/>
</dbReference>
<evidence type="ECO:0008006" key="6">
    <source>
        <dbReference type="Google" id="ProtNLM"/>
    </source>
</evidence>
<evidence type="ECO:0000313" key="5">
    <source>
        <dbReference type="Proteomes" id="UP001321542"/>
    </source>
</evidence>
<dbReference type="RefSeq" id="WP_434025977.1">
    <property type="nucleotide sequence ID" value="NZ_AP018448.1"/>
</dbReference>
<reference evidence="4 5" key="2">
    <citation type="journal article" date="2023" name="ChemBioChem">
        <title>Acyltransferase Domain Exchange between Two Independent Type I Polyketide Synthases in the Same Producer Strain of Macrolide Antibiotics.</title>
        <authorList>
            <person name="Kudo F."/>
            <person name="Kishikawa K."/>
            <person name="Tsuboi K."/>
            <person name="Kido T."/>
            <person name="Usui T."/>
            <person name="Hashimoto J."/>
            <person name="Shin-Ya K."/>
            <person name="Miyanaga A."/>
            <person name="Eguchi T."/>
        </authorList>
    </citation>
    <scope>NUCLEOTIDE SEQUENCE [LARGE SCALE GENOMIC DNA]</scope>
    <source>
        <strain evidence="4 5">A-8890</strain>
    </source>
</reference>
<keyword evidence="1" id="KW-0175">Coiled coil</keyword>
<accession>A0ABM7F093</accession>
<dbReference type="Pfam" id="PF01548">
    <property type="entry name" value="DEDD_Tnp_IS110"/>
    <property type="match status" value="1"/>
</dbReference>
<name>A0ABM7F093_9ACTN</name>
<feature type="domain" description="Transposase IS116/IS110/IS902 C-terminal" evidence="3">
    <location>
        <begin position="242"/>
        <end position="324"/>
    </location>
</feature>
<feature type="domain" description="Transposase IS110-like N-terminal" evidence="2">
    <location>
        <begin position="23"/>
        <end position="169"/>
    </location>
</feature>
<dbReference type="InterPro" id="IPR047650">
    <property type="entry name" value="Transpos_IS110"/>
</dbReference>
<dbReference type="InterPro" id="IPR003346">
    <property type="entry name" value="Transposase_20"/>
</dbReference>
<sequence length="370" mass="39778">MPSITKPTAPRPVAADAQEDILLGVDTHKDIHAAAVITVLGTALDGRSFPATAEGYRQLLAWARSFGRLRRAGVECTGSYGAALARHLRAEGIEVTEVNQPDKAARRRHGKTDAVDAEAAARAVLSGRATAAAKTSDGPVEMLRLFKLAKGSAIKSRTQAINQLKSVLVSADAALRESMAGLSNPHLFKRCAELDDLGSSGPARAARHILRLLARRIQHLTVEIDDLNNRIAEAVQVSTPGLLDVRGVGPDSAAALLISAGDNPERLVSEASFAALCGSSPVEASSGKTQRRRLNRGGDRQANAALYRIVLSRLRWEDRSRDYLRRRLAEGKTRREIIRCLKRYVAREIYRLILPANPAADCGSNPAASA</sequence>
<dbReference type="InterPro" id="IPR002525">
    <property type="entry name" value="Transp_IS110-like_N"/>
</dbReference>
<evidence type="ECO:0000256" key="1">
    <source>
        <dbReference type="SAM" id="Coils"/>
    </source>
</evidence>
<keyword evidence="5" id="KW-1185">Reference proteome</keyword>
<dbReference type="PANTHER" id="PTHR33055">
    <property type="entry name" value="TRANSPOSASE FOR INSERTION SEQUENCE ELEMENT IS1111A"/>
    <property type="match status" value="1"/>
</dbReference>
<dbReference type="Proteomes" id="UP001321542">
    <property type="component" value="Chromosome"/>
</dbReference>
<dbReference type="Pfam" id="PF02371">
    <property type="entry name" value="Transposase_20"/>
    <property type="match status" value="1"/>
</dbReference>
<proteinExistence type="predicted"/>
<evidence type="ECO:0000313" key="4">
    <source>
        <dbReference type="EMBL" id="BBC29102.1"/>
    </source>
</evidence>
<protein>
    <recommendedName>
        <fullName evidence="6">IS110 family transposase</fullName>
    </recommendedName>
</protein>
<reference evidence="4 5" key="1">
    <citation type="journal article" date="2010" name="ChemBioChem">
        <title>Cloning and characterization of the biosynthetic gene cluster of 16-membered macrolide antibiotic FD-891: involvement of a dual functional cytochrome P450 monooxygenase catalyzing epoxidation and hydroxylation.</title>
        <authorList>
            <person name="Kudo F."/>
            <person name="Motegi A."/>
            <person name="Mizoue K."/>
            <person name="Eguchi T."/>
        </authorList>
    </citation>
    <scope>NUCLEOTIDE SEQUENCE [LARGE SCALE GENOMIC DNA]</scope>
    <source>
        <strain evidence="4 5">A-8890</strain>
    </source>
</reference>